<feature type="compositionally biased region" description="Polar residues" evidence="2">
    <location>
        <begin position="316"/>
        <end position="335"/>
    </location>
</feature>
<gene>
    <name evidence="5" type="ORF">AAG570_002522</name>
</gene>
<dbReference type="SMART" id="SM00321">
    <property type="entry name" value="WSC"/>
    <property type="match status" value="3"/>
</dbReference>
<evidence type="ECO:0000313" key="5">
    <source>
        <dbReference type="EMBL" id="KAL1123442.1"/>
    </source>
</evidence>
<feature type="region of interest" description="Disordered" evidence="2">
    <location>
        <begin position="316"/>
        <end position="340"/>
    </location>
</feature>
<evidence type="ECO:0000313" key="6">
    <source>
        <dbReference type="Proteomes" id="UP001558652"/>
    </source>
</evidence>
<feature type="domain" description="WSC" evidence="3">
    <location>
        <begin position="122"/>
        <end position="213"/>
    </location>
</feature>
<name>A0ABD0YLX6_9HEMI</name>
<evidence type="ECO:0000259" key="3">
    <source>
        <dbReference type="PROSITE" id="PS51212"/>
    </source>
</evidence>
<evidence type="ECO:0000259" key="4">
    <source>
        <dbReference type="PROSITE" id="PS51762"/>
    </source>
</evidence>
<feature type="domain" description="WSC" evidence="3">
    <location>
        <begin position="220"/>
        <end position="314"/>
    </location>
</feature>
<dbReference type="InterPro" id="IPR013320">
    <property type="entry name" value="ConA-like_dom_sf"/>
</dbReference>
<dbReference type="PANTHER" id="PTHR45964">
    <property type="entry name" value="WSCD FAMILY MEMBER CG9164"/>
    <property type="match status" value="1"/>
</dbReference>
<accession>A0ABD0YLX6</accession>
<dbReference type="PROSITE" id="PS51212">
    <property type="entry name" value="WSC"/>
    <property type="match status" value="3"/>
</dbReference>
<dbReference type="Pfam" id="PF01822">
    <property type="entry name" value="WSC"/>
    <property type="match status" value="3"/>
</dbReference>
<dbReference type="EMBL" id="JBFDAA010000012">
    <property type="protein sequence ID" value="KAL1123442.1"/>
    <property type="molecule type" value="Genomic_DNA"/>
</dbReference>
<evidence type="ECO:0000256" key="1">
    <source>
        <dbReference type="ARBA" id="ARBA00022737"/>
    </source>
</evidence>
<evidence type="ECO:0000256" key="2">
    <source>
        <dbReference type="SAM" id="MobiDB-lite"/>
    </source>
</evidence>
<dbReference type="InterPro" id="IPR051589">
    <property type="entry name" value="Sialate-O-sulfotransferase"/>
</dbReference>
<dbReference type="PANTHER" id="PTHR45964:SF5">
    <property type="entry name" value="WSCD FAMILY MEMBER CG9164"/>
    <property type="match status" value="1"/>
</dbReference>
<proteinExistence type="predicted"/>
<feature type="domain" description="GH16" evidence="4">
    <location>
        <begin position="314"/>
        <end position="566"/>
    </location>
</feature>
<dbReference type="InterPro" id="IPR000757">
    <property type="entry name" value="Beta-glucanase-like"/>
</dbReference>
<sequence length="566" mass="63774">MADETSRLDSVQRSTTIDIPTRYQCIKNGGKSCKNGNISRTNTVVFLCLLLHNLNTFKTRYTRFSVCYRFECFCSNDRPSYKARAEENECNSNCDGNQAEICGGGLRLSVYELQGAVENPVESQYVGCFVDNQSRVLRGGRKDTDILTPDLCVGYCYQQGFRLAGVQYGKECHCGDALVQRTEVNGQECSTPCAGDGRLQCGGTWRVSVYHTGIPDLPHENNYLGCFQDNATGVRLLSAVKHVFKNNDVRLCMNVCFSQGYKYAGAEYGVECFCGNRKPAANVEVEENQCSMRCPKDKNSFCGGAWKISVYSTAKPSLRPTPQNPVRSNATNLSSEPVRATTPRCEKSVTQVNGKNMCKGQLIFREEFNRPLDDNKWTRENKMPWSPDYEFVVFTENEQNLYIKNNLLHIKPTLLNESFVRNGKLQLTSCTGQRTEECSRQGMSYFILPPIESGRITTKESFSFKYGIINLRAKMPVGDWLRPELWLEPKRNAYGPGYSSGRVQLAMARGNINLSFGDYILGNNLLEAGVMIGTNDEIRGRAIEWNNPNGWHDDFHNYTLIWTPGK</sequence>
<keyword evidence="6" id="KW-1185">Reference proteome</keyword>
<dbReference type="AlphaFoldDB" id="A0ABD0YLX6"/>
<dbReference type="Gene3D" id="2.60.120.200">
    <property type="match status" value="1"/>
</dbReference>
<keyword evidence="1" id="KW-0677">Repeat</keyword>
<protein>
    <submittedName>
        <fullName evidence="5">Uncharacterized protein</fullName>
    </submittedName>
</protein>
<comment type="caution">
    <text evidence="5">The sequence shown here is derived from an EMBL/GenBank/DDBJ whole genome shotgun (WGS) entry which is preliminary data.</text>
</comment>
<dbReference type="SUPFAM" id="SSF49899">
    <property type="entry name" value="Concanavalin A-like lectins/glucanases"/>
    <property type="match status" value="1"/>
</dbReference>
<dbReference type="PROSITE" id="PS51762">
    <property type="entry name" value="GH16_2"/>
    <property type="match status" value="1"/>
</dbReference>
<dbReference type="InterPro" id="IPR002889">
    <property type="entry name" value="WSC_carb-bd"/>
</dbReference>
<dbReference type="Proteomes" id="UP001558652">
    <property type="component" value="Unassembled WGS sequence"/>
</dbReference>
<organism evidence="5 6">
    <name type="scientific">Ranatra chinensis</name>
    <dbReference type="NCBI Taxonomy" id="642074"/>
    <lineage>
        <taxon>Eukaryota</taxon>
        <taxon>Metazoa</taxon>
        <taxon>Ecdysozoa</taxon>
        <taxon>Arthropoda</taxon>
        <taxon>Hexapoda</taxon>
        <taxon>Insecta</taxon>
        <taxon>Pterygota</taxon>
        <taxon>Neoptera</taxon>
        <taxon>Paraneoptera</taxon>
        <taxon>Hemiptera</taxon>
        <taxon>Heteroptera</taxon>
        <taxon>Panheteroptera</taxon>
        <taxon>Nepomorpha</taxon>
        <taxon>Nepidae</taxon>
        <taxon>Ranatrinae</taxon>
        <taxon>Ranatra</taxon>
    </lineage>
</organism>
<reference evidence="5 6" key="1">
    <citation type="submission" date="2024-07" db="EMBL/GenBank/DDBJ databases">
        <title>Chromosome-level genome assembly of the water stick insect Ranatra chinensis (Heteroptera: Nepidae).</title>
        <authorList>
            <person name="Liu X."/>
        </authorList>
    </citation>
    <scope>NUCLEOTIDE SEQUENCE [LARGE SCALE GENOMIC DNA]</scope>
    <source>
        <strain evidence="5">Cailab_2021Rc</strain>
        <tissue evidence="5">Muscle</tissue>
    </source>
</reference>
<feature type="domain" description="WSC" evidence="3">
    <location>
        <begin position="19"/>
        <end position="114"/>
    </location>
</feature>